<reference evidence="2 3" key="1">
    <citation type="submission" date="2018-07" db="EMBL/GenBank/DDBJ databases">
        <title>Modular assembly of carbohydrate-degrading microbial communities in the ocean.</title>
        <authorList>
            <person name="Enke T.N."/>
            <person name="Datta M.S."/>
            <person name="Schwartzman J.A."/>
            <person name="Cermak N."/>
            <person name="Schmitz D.A."/>
            <person name="Barrere J."/>
            <person name="Cordero O.X."/>
        </authorList>
    </citation>
    <scope>NUCLEOTIDE SEQUENCE [LARGE SCALE GENOMIC DNA]</scope>
    <source>
        <strain evidence="2 3">C3M10</strain>
    </source>
</reference>
<accession>A0A366WTY2</accession>
<proteinExistence type="predicted"/>
<dbReference type="EMBL" id="QOCE01000038">
    <property type="protein sequence ID" value="RBW52793.1"/>
    <property type="molecule type" value="Genomic_DNA"/>
</dbReference>
<keyword evidence="2" id="KW-0808">Transferase</keyword>
<dbReference type="AlphaFoldDB" id="A0A366WTY2"/>
<keyword evidence="2" id="KW-0449">Lipoprotein</keyword>
<evidence type="ECO:0000256" key="1">
    <source>
        <dbReference type="SAM" id="Phobius"/>
    </source>
</evidence>
<keyword evidence="1" id="KW-0472">Membrane</keyword>
<evidence type="ECO:0000313" key="3">
    <source>
        <dbReference type="Proteomes" id="UP000252706"/>
    </source>
</evidence>
<feature type="transmembrane region" description="Helical" evidence="1">
    <location>
        <begin position="28"/>
        <end position="50"/>
    </location>
</feature>
<comment type="caution">
    <text evidence="2">The sequence shown here is derived from an EMBL/GenBank/DDBJ whole genome shotgun (WGS) entry which is preliminary data.</text>
</comment>
<sequence length="55" mass="5760">MIIIGMALLGAFLGGMSAKKRSGTKADIAQYAAGYAIAFSLVGMIATLLIHRLMM</sequence>
<protein>
    <submittedName>
        <fullName evidence="2">Apolipoprotein acyltransferase</fullName>
    </submittedName>
</protein>
<keyword evidence="2" id="KW-0012">Acyltransferase</keyword>
<keyword evidence="1" id="KW-1133">Transmembrane helix</keyword>
<name>A0A366WTY2_9RHOB</name>
<gene>
    <name evidence="2" type="ORF">DS909_16280</name>
</gene>
<evidence type="ECO:0000313" key="2">
    <source>
        <dbReference type="EMBL" id="RBW52793.1"/>
    </source>
</evidence>
<dbReference type="GO" id="GO:0016746">
    <property type="term" value="F:acyltransferase activity"/>
    <property type="evidence" value="ECO:0007669"/>
    <property type="project" value="UniProtKB-KW"/>
</dbReference>
<organism evidence="2 3">
    <name type="scientific">Phaeobacter gallaeciensis</name>
    <dbReference type="NCBI Taxonomy" id="60890"/>
    <lineage>
        <taxon>Bacteria</taxon>
        <taxon>Pseudomonadati</taxon>
        <taxon>Pseudomonadota</taxon>
        <taxon>Alphaproteobacteria</taxon>
        <taxon>Rhodobacterales</taxon>
        <taxon>Roseobacteraceae</taxon>
        <taxon>Phaeobacter</taxon>
    </lineage>
</organism>
<dbReference type="RefSeq" id="WP_113824509.1">
    <property type="nucleotide sequence ID" value="NZ_QOCE01000038.1"/>
</dbReference>
<keyword evidence="1" id="KW-0812">Transmembrane</keyword>
<dbReference type="OrthoDB" id="7876494at2"/>
<dbReference type="Proteomes" id="UP000252706">
    <property type="component" value="Unassembled WGS sequence"/>
</dbReference>